<dbReference type="SUPFAM" id="SSF46689">
    <property type="entry name" value="Homeodomain-like"/>
    <property type="match status" value="1"/>
</dbReference>
<evidence type="ECO:0000313" key="3">
    <source>
        <dbReference type="Proteomes" id="UP000530660"/>
    </source>
</evidence>
<evidence type="ECO:0000256" key="1">
    <source>
        <dbReference type="SAM" id="MobiDB-lite"/>
    </source>
</evidence>
<keyword evidence="3" id="KW-1185">Reference proteome</keyword>
<dbReference type="InterPro" id="IPR009057">
    <property type="entry name" value="Homeodomain-like_sf"/>
</dbReference>
<proteinExistence type="predicted"/>
<gene>
    <name evidence="2" type="ORF">F1559_000403</name>
</gene>
<accession>A0A7J7IFW9</accession>
<dbReference type="Gene3D" id="1.10.10.60">
    <property type="entry name" value="Homeodomain-like"/>
    <property type="match status" value="1"/>
</dbReference>
<reference evidence="2 3" key="1">
    <citation type="journal article" date="2020" name="J. Phycol.">
        <title>Comparative genome analysis reveals Cyanidiococcus gen. nov., a new extremophilic red algal genus sister to Cyanidioschyzon (Cyanidioschyzonaceae, Rhodophyta).</title>
        <authorList>
            <person name="Liu S.-L."/>
            <person name="Chiang Y.-R."/>
            <person name="Yoon H.S."/>
            <person name="Fu H.-Y."/>
        </authorList>
    </citation>
    <scope>NUCLEOTIDE SEQUENCE [LARGE SCALE GENOMIC DNA]</scope>
    <source>
        <strain evidence="2 3">THAL066</strain>
    </source>
</reference>
<dbReference type="Proteomes" id="UP000530660">
    <property type="component" value="Unassembled WGS sequence"/>
</dbReference>
<dbReference type="CDD" id="cd00167">
    <property type="entry name" value="SANT"/>
    <property type="match status" value="1"/>
</dbReference>
<sequence length="564" mass="62252">MSSSHRQTMNGVARWNAAELNRFHQALEQQRHCERIDWPQVVAQVGTRTRRQVYRRWLRERRHQSLTAVADQGAVGASLSESSSSRKRRRGWSSTELARLSEACERFRSENGLVDLRQVTSFLGTRTMRQVRDRLRHRQCFGRTASAEPVDEAAGSIEHARRIHPSPSTILPVTLFTTHCDRTEWQALRAAHLWTTSARPYGTQPDADAAGPLHATLGPDGLSLAALLEAFYALGLGICPDKASDRVHMHKLLSSNAGQIETCVGKWRRLERLHWCLWQCGSIAAGTLVAFFMGPSLHIAESDENTWLQGILGEAGTVHRVTCERSSQGNGNGAGAYTSSWPSIHAFVAHGLVRWYAAVRAHIELLPSDLLAWAVSRLRLDGLALSASMCSCLDDGPRRERRACQRLTTVPHKHTIHGARIPLLVKLGILPTQGEKVLAYRGIYGSIHGNWIYGAPLEHDRSVRLGASLAAFMHRASQWSDILGLETSSTLALHGCPLPNAALPPEQISEWNPIQTSAPTLPSGCMLQLAKTALENVEISNASPTATVCLAVLLEELIKVQRHV</sequence>
<protein>
    <recommendedName>
        <fullName evidence="4">Myb-like domain-containing protein</fullName>
    </recommendedName>
</protein>
<feature type="region of interest" description="Disordered" evidence="1">
    <location>
        <begin position="69"/>
        <end position="92"/>
    </location>
</feature>
<evidence type="ECO:0008006" key="4">
    <source>
        <dbReference type="Google" id="ProtNLM"/>
    </source>
</evidence>
<comment type="caution">
    <text evidence="2">The sequence shown here is derived from an EMBL/GenBank/DDBJ whole genome shotgun (WGS) entry which is preliminary data.</text>
</comment>
<dbReference type="InterPro" id="IPR001005">
    <property type="entry name" value="SANT/Myb"/>
</dbReference>
<evidence type="ECO:0000313" key="2">
    <source>
        <dbReference type="EMBL" id="KAF6001634.1"/>
    </source>
</evidence>
<organism evidence="2 3">
    <name type="scientific">Cyanidiococcus yangmingshanensis</name>
    <dbReference type="NCBI Taxonomy" id="2690220"/>
    <lineage>
        <taxon>Eukaryota</taxon>
        <taxon>Rhodophyta</taxon>
        <taxon>Bangiophyceae</taxon>
        <taxon>Cyanidiales</taxon>
        <taxon>Cyanidiaceae</taxon>
        <taxon>Cyanidiococcus</taxon>
    </lineage>
</organism>
<dbReference type="OrthoDB" id="10489655at2759"/>
<dbReference type="EMBL" id="VWRR01000013">
    <property type="protein sequence ID" value="KAF6001634.1"/>
    <property type="molecule type" value="Genomic_DNA"/>
</dbReference>
<dbReference type="AlphaFoldDB" id="A0A7J7IFW9"/>
<name>A0A7J7IFW9_9RHOD</name>